<evidence type="ECO:0000313" key="1">
    <source>
        <dbReference type="EMBL" id="PHK93472.1"/>
    </source>
</evidence>
<accession>A0A2C6XY56</accession>
<protein>
    <submittedName>
        <fullName evidence="1">Uncharacterized protein</fullName>
    </submittedName>
</protein>
<dbReference type="RefSeq" id="WP_099097017.1">
    <property type="nucleotide sequence ID" value="NZ_PDNU01000046.1"/>
</dbReference>
<sequence length="289" mass="32816">MPRTATGRAQKDKTSLEAIRASSKTYNRCTAVLAEAVGIEPSSGQGPRSDFEMTVLRARQKLEAEVKHSLTEDDFAPSQLLQFMRRTAERLADAGAETITRDAFIREVIADLRERGGLVVKKISSTANSGHYAWIWSWMQTFLVRNQDIIARSTATELQLTRKVATAKKARKGQPREIVPDDFKWPPRSTLRFYRGERLVISSSDRLFDLSDELMGWNAPSPRKLTFGLSSLSTNATWRVWDEKALSLIEGLIRYDLTFDGYRVRIKRVSAPGSPCREEFRWSLDIKEA</sequence>
<organism evidence="1 2">
    <name type="scientific">Teichococcus rhizosphaerae</name>
    <dbReference type="NCBI Taxonomy" id="1335062"/>
    <lineage>
        <taxon>Bacteria</taxon>
        <taxon>Pseudomonadati</taxon>
        <taxon>Pseudomonadota</taxon>
        <taxon>Alphaproteobacteria</taxon>
        <taxon>Acetobacterales</taxon>
        <taxon>Roseomonadaceae</taxon>
        <taxon>Roseomonas</taxon>
    </lineage>
</organism>
<comment type="caution">
    <text evidence="1">The sequence shown here is derived from an EMBL/GenBank/DDBJ whole genome shotgun (WGS) entry which is preliminary data.</text>
</comment>
<dbReference type="OrthoDB" id="2988617at2"/>
<keyword evidence="2" id="KW-1185">Reference proteome</keyword>
<dbReference type="Proteomes" id="UP000223527">
    <property type="component" value="Unassembled WGS sequence"/>
</dbReference>
<dbReference type="EMBL" id="PDNU01000046">
    <property type="protein sequence ID" value="PHK93472.1"/>
    <property type="molecule type" value="Genomic_DNA"/>
</dbReference>
<reference evidence="1 2" key="1">
    <citation type="submission" date="2017-10" db="EMBL/GenBank/DDBJ databases">
        <authorList>
            <person name="Banno H."/>
            <person name="Chua N.-H."/>
        </authorList>
    </citation>
    <scope>NUCLEOTIDE SEQUENCE [LARGE SCALE GENOMIC DNA]</scope>
    <source>
        <strain evidence="1 2">YW11</strain>
    </source>
</reference>
<dbReference type="AlphaFoldDB" id="A0A2C6XY56"/>
<name>A0A2C6XY56_9PROT</name>
<proteinExistence type="predicted"/>
<gene>
    <name evidence="1" type="ORF">CR162_18545</name>
</gene>
<evidence type="ECO:0000313" key="2">
    <source>
        <dbReference type="Proteomes" id="UP000223527"/>
    </source>
</evidence>